<organism evidence="1 2">
    <name type="scientific">Adineta steineri</name>
    <dbReference type="NCBI Taxonomy" id="433720"/>
    <lineage>
        <taxon>Eukaryota</taxon>
        <taxon>Metazoa</taxon>
        <taxon>Spiralia</taxon>
        <taxon>Gnathifera</taxon>
        <taxon>Rotifera</taxon>
        <taxon>Eurotatoria</taxon>
        <taxon>Bdelloidea</taxon>
        <taxon>Adinetida</taxon>
        <taxon>Adinetidae</taxon>
        <taxon>Adineta</taxon>
    </lineage>
</organism>
<dbReference type="Proteomes" id="UP000663844">
    <property type="component" value="Unassembled WGS sequence"/>
</dbReference>
<dbReference type="EMBL" id="CAJOAZ010001213">
    <property type="protein sequence ID" value="CAF3782232.1"/>
    <property type="molecule type" value="Genomic_DNA"/>
</dbReference>
<accession>A0A819AE73</accession>
<name>A0A819AE73_9BILA</name>
<evidence type="ECO:0000313" key="2">
    <source>
        <dbReference type="Proteomes" id="UP000663844"/>
    </source>
</evidence>
<evidence type="ECO:0000313" key="1">
    <source>
        <dbReference type="EMBL" id="CAF3782232.1"/>
    </source>
</evidence>
<gene>
    <name evidence="1" type="ORF">OXD698_LOCUS17205</name>
</gene>
<proteinExistence type="predicted"/>
<reference evidence="1" key="1">
    <citation type="submission" date="2021-02" db="EMBL/GenBank/DDBJ databases">
        <authorList>
            <person name="Nowell W R."/>
        </authorList>
    </citation>
    <scope>NUCLEOTIDE SEQUENCE</scope>
</reference>
<comment type="caution">
    <text evidence="1">The sequence shown here is derived from an EMBL/GenBank/DDBJ whole genome shotgun (WGS) entry which is preliminary data.</text>
</comment>
<dbReference type="AlphaFoldDB" id="A0A819AE73"/>
<sequence length="90" mass="10039">RIGNIFAAKNIRSKQMKNEYGAASSVAKDYYSKCADMSEMKMQFSSAAAAPSSAAFAMPTTEAAYDLMEDEAVTEEQSSRMYQKWSNRKK</sequence>
<feature type="non-terminal residue" evidence="1">
    <location>
        <position position="1"/>
    </location>
</feature>
<protein>
    <submittedName>
        <fullName evidence="1">Uncharacterized protein</fullName>
    </submittedName>
</protein>